<organism evidence="3">
    <name type="scientific">viral metagenome</name>
    <dbReference type="NCBI Taxonomy" id="1070528"/>
    <lineage>
        <taxon>unclassified sequences</taxon>
        <taxon>metagenomes</taxon>
        <taxon>organismal metagenomes</taxon>
    </lineage>
</organism>
<dbReference type="AlphaFoldDB" id="A0A6C0IEI2"/>
<evidence type="ECO:0000256" key="1">
    <source>
        <dbReference type="ARBA" id="ARBA00022723"/>
    </source>
</evidence>
<accession>A0A6C0IEI2</accession>
<dbReference type="InterPro" id="IPR013785">
    <property type="entry name" value="Aldolase_TIM"/>
</dbReference>
<name>A0A6C0IEI2_9ZZZZ</name>
<reference evidence="3" key="1">
    <citation type="journal article" date="2020" name="Nature">
        <title>Giant virus diversity and host interactions through global metagenomics.</title>
        <authorList>
            <person name="Schulz F."/>
            <person name="Roux S."/>
            <person name="Paez-Espino D."/>
            <person name="Jungbluth S."/>
            <person name="Walsh D.A."/>
            <person name="Denef V.J."/>
            <person name="McMahon K.D."/>
            <person name="Konstantinidis K.T."/>
            <person name="Eloe-Fadrosh E.A."/>
            <person name="Kyrpides N.C."/>
            <person name="Woyke T."/>
        </authorList>
    </citation>
    <scope>NUCLEOTIDE SEQUENCE</scope>
    <source>
        <strain evidence="3">GVMAG-M-3300023184-72</strain>
    </source>
</reference>
<sequence>MLNNMYPKCGNSFKQWCTSHPKWELFYKYLGNPKPFDVTLRDGLQGLSLSQQNEFTLEQKKELYHSIIRHHNPEFMEVGSIVSEKLLPIFKDSIDFHKYVEKQQRLENKKKSIEFCLLVPNQGQLKKVVNNYLINNFSFITSMSNSFHFKNTKMTLEEGDKDIDNMITLLDINTERYKNAKIKLYISCVNYCPFEGLIDNDFIVHRLLQLNRKKVDILCLSDTCGTLTCDDFEYIVDTCFYFGIPYSKFALHLHINYGKEIEVEKIIHKALDRKIINFDVSLLDSGGCSITITKDKLLPNLSYDLYYKSLVNYIKRKT</sequence>
<dbReference type="InterPro" id="IPR043594">
    <property type="entry name" value="HMGL"/>
</dbReference>
<dbReference type="EMBL" id="MN740162">
    <property type="protein sequence ID" value="QHT91030.1"/>
    <property type="molecule type" value="Genomic_DNA"/>
</dbReference>
<evidence type="ECO:0000256" key="2">
    <source>
        <dbReference type="ARBA" id="ARBA00023239"/>
    </source>
</evidence>
<dbReference type="GO" id="GO:0006552">
    <property type="term" value="P:L-leucine catabolic process"/>
    <property type="evidence" value="ECO:0007669"/>
    <property type="project" value="TreeGrafter"/>
</dbReference>
<evidence type="ECO:0008006" key="4">
    <source>
        <dbReference type="Google" id="ProtNLM"/>
    </source>
</evidence>
<keyword evidence="1" id="KW-0479">Metal-binding</keyword>
<dbReference type="Gene3D" id="3.20.20.70">
    <property type="entry name" value="Aldolase class I"/>
    <property type="match status" value="1"/>
</dbReference>
<dbReference type="SUPFAM" id="SSF51569">
    <property type="entry name" value="Aldolase"/>
    <property type="match status" value="1"/>
</dbReference>
<proteinExistence type="predicted"/>
<evidence type="ECO:0000313" key="3">
    <source>
        <dbReference type="EMBL" id="QHT91030.1"/>
    </source>
</evidence>
<dbReference type="GO" id="GO:0046872">
    <property type="term" value="F:metal ion binding"/>
    <property type="evidence" value="ECO:0007669"/>
    <property type="project" value="UniProtKB-KW"/>
</dbReference>
<dbReference type="PANTHER" id="PTHR42738">
    <property type="entry name" value="HYDROXYMETHYLGLUTARYL-COA LYASE"/>
    <property type="match status" value="1"/>
</dbReference>
<dbReference type="PANTHER" id="PTHR42738:SF7">
    <property type="entry name" value="HYDROXYMETHYLGLUTARYL-COA LYASE"/>
    <property type="match status" value="1"/>
</dbReference>
<dbReference type="GO" id="GO:0004419">
    <property type="term" value="F:hydroxymethylglutaryl-CoA lyase activity"/>
    <property type="evidence" value="ECO:0007669"/>
    <property type="project" value="TreeGrafter"/>
</dbReference>
<dbReference type="GO" id="GO:0046951">
    <property type="term" value="P:ketone body biosynthetic process"/>
    <property type="evidence" value="ECO:0007669"/>
    <property type="project" value="TreeGrafter"/>
</dbReference>
<protein>
    <recommendedName>
        <fullName evidence="4">Pyruvate carboxyltransferase domain-containing protein</fullName>
    </recommendedName>
</protein>
<keyword evidence="2" id="KW-0456">Lyase</keyword>